<dbReference type="Proteomes" id="UP000507470">
    <property type="component" value="Unassembled WGS sequence"/>
</dbReference>
<evidence type="ECO:0000313" key="2">
    <source>
        <dbReference type="EMBL" id="CAC5370306.1"/>
    </source>
</evidence>
<gene>
    <name evidence="2" type="ORF">MCOR_9207</name>
</gene>
<dbReference type="EMBL" id="CACVKT020001676">
    <property type="protein sequence ID" value="CAC5370306.1"/>
    <property type="molecule type" value="Genomic_DNA"/>
</dbReference>
<protein>
    <submittedName>
        <fullName evidence="2">Uncharacterized protein</fullName>
    </submittedName>
</protein>
<keyword evidence="3" id="KW-1185">Reference proteome</keyword>
<organism evidence="2 3">
    <name type="scientific">Mytilus coruscus</name>
    <name type="common">Sea mussel</name>
    <dbReference type="NCBI Taxonomy" id="42192"/>
    <lineage>
        <taxon>Eukaryota</taxon>
        <taxon>Metazoa</taxon>
        <taxon>Spiralia</taxon>
        <taxon>Lophotrochozoa</taxon>
        <taxon>Mollusca</taxon>
        <taxon>Bivalvia</taxon>
        <taxon>Autobranchia</taxon>
        <taxon>Pteriomorphia</taxon>
        <taxon>Mytilida</taxon>
        <taxon>Mytiloidea</taxon>
        <taxon>Mytilidae</taxon>
        <taxon>Mytilinae</taxon>
        <taxon>Mytilus</taxon>
    </lineage>
</organism>
<evidence type="ECO:0000256" key="1">
    <source>
        <dbReference type="SAM" id="MobiDB-lite"/>
    </source>
</evidence>
<name>A0A6J8ALU7_MYTCO</name>
<dbReference type="OrthoDB" id="8929563at2759"/>
<reference evidence="2 3" key="1">
    <citation type="submission" date="2020-06" db="EMBL/GenBank/DDBJ databases">
        <authorList>
            <person name="Li R."/>
            <person name="Bekaert M."/>
        </authorList>
    </citation>
    <scope>NUCLEOTIDE SEQUENCE [LARGE SCALE GENOMIC DNA]</scope>
    <source>
        <strain evidence="3">wild</strain>
    </source>
</reference>
<sequence length="153" mass="17321">MNSSSTQSHRKGQGHYLIQKNEPAVDMSDRSNQITPRKELFKHPVPQKRSRPLSDTENEPGVDVSKLGCEPGPLFKQPVPQKRQILLGDVENNSITPSQKLLIRFNEDESNTTDIARKVKEQTNRIEDNILTDGRGNVIYDSEATRYVCTYGI</sequence>
<evidence type="ECO:0000313" key="3">
    <source>
        <dbReference type="Proteomes" id="UP000507470"/>
    </source>
</evidence>
<proteinExistence type="predicted"/>
<dbReference type="AlphaFoldDB" id="A0A6J8ALU7"/>
<feature type="region of interest" description="Disordered" evidence="1">
    <location>
        <begin position="1"/>
        <end position="75"/>
    </location>
</feature>
<accession>A0A6J8ALU7</accession>